<name>A0A2T1DSI4_9CYAN</name>
<reference evidence="3" key="1">
    <citation type="submission" date="2018-02" db="EMBL/GenBank/DDBJ databases">
        <authorList>
            <person name="Moore K."/>
            <person name="Momper L."/>
        </authorList>
    </citation>
    <scope>NUCLEOTIDE SEQUENCE [LARGE SCALE GENOMIC DNA]</scope>
    <source>
        <strain evidence="3">ULC18</strain>
    </source>
</reference>
<evidence type="ECO:0000313" key="2">
    <source>
        <dbReference type="EMBL" id="PSB23440.1"/>
    </source>
</evidence>
<dbReference type="Proteomes" id="UP000239576">
    <property type="component" value="Unassembled WGS sequence"/>
</dbReference>
<proteinExistence type="predicted"/>
<evidence type="ECO:0000259" key="1">
    <source>
        <dbReference type="Pfam" id="PF00226"/>
    </source>
</evidence>
<comment type="caution">
    <text evidence="2">The sequence shown here is derived from an EMBL/GenBank/DDBJ whole genome shotgun (WGS) entry which is preliminary data.</text>
</comment>
<dbReference type="InterPro" id="IPR001623">
    <property type="entry name" value="DnaJ_domain"/>
</dbReference>
<dbReference type="Gene3D" id="1.10.287.110">
    <property type="entry name" value="DnaJ domain"/>
    <property type="match status" value="1"/>
</dbReference>
<dbReference type="PRINTS" id="PR00625">
    <property type="entry name" value="JDOMAIN"/>
</dbReference>
<sequence length="68" mass="7536">MAGWAKTLNQTSSILLQRDRLDSDRRLARLYHPDLDPGNPTAAERFRSVNAAYETLSKHLAIAATNGV</sequence>
<feature type="domain" description="J" evidence="1">
    <location>
        <begin position="25"/>
        <end position="58"/>
    </location>
</feature>
<gene>
    <name evidence="2" type="ORF">C7B82_31160</name>
</gene>
<organism evidence="2 3">
    <name type="scientific">Stenomitos frigidus ULC18</name>
    <dbReference type="NCBI Taxonomy" id="2107698"/>
    <lineage>
        <taxon>Bacteria</taxon>
        <taxon>Bacillati</taxon>
        <taxon>Cyanobacteriota</taxon>
        <taxon>Cyanophyceae</taxon>
        <taxon>Leptolyngbyales</taxon>
        <taxon>Leptolyngbyaceae</taxon>
        <taxon>Stenomitos</taxon>
    </lineage>
</organism>
<keyword evidence="3" id="KW-1185">Reference proteome</keyword>
<accession>A0A2T1DSI4</accession>
<dbReference type="CDD" id="cd06257">
    <property type="entry name" value="DnaJ"/>
    <property type="match status" value="1"/>
</dbReference>
<dbReference type="InterPro" id="IPR036869">
    <property type="entry name" value="J_dom_sf"/>
</dbReference>
<dbReference type="SUPFAM" id="SSF46565">
    <property type="entry name" value="Chaperone J-domain"/>
    <property type="match status" value="1"/>
</dbReference>
<dbReference type="EMBL" id="PVWK01000167">
    <property type="protein sequence ID" value="PSB23440.1"/>
    <property type="molecule type" value="Genomic_DNA"/>
</dbReference>
<dbReference type="Pfam" id="PF00226">
    <property type="entry name" value="DnaJ"/>
    <property type="match status" value="1"/>
</dbReference>
<evidence type="ECO:0000313" key="3">
    <source>
        <dbReference type="Proteomes" id="UP000239576"/>
    </source>
</evidence>
<dbReference type="AlphaFoldDB" id="A0A2T1DSI4"/>
<reference evidence="2 3" key="2">
    <citation type="submission" date="2018-03" db="EMBL/GenBank/DDBJ databases">
        <title>The ancient ancestry and fast evolution of plastids.</title>
        <authorList>
            <person name="Moore K.R."/>
            <person name="Magnabosco C."/>
            <person name="Momper L."/>
            <person name="Gold D.A."/>
            <person name="Bosak T."/>
            <person name="Fournier G.P."/>
        </authorList>
    </citation>
    <scope>NUCLEOTIDE SEQUENCE [LARGE SCALE GENOMIC DNA]</scope>
    <source>
        <strain evidence="2 3">ULC18</strain>
    </source>
</reference>
<protein>
    <recommendedName>
        <fullName evidence="1">J domain-containing protein</fullName>
    </recommendedName>
</protein>